<dbReference type="EMBL" id="PGOL01005224">
    <property type="protein sequence ID" value="PKI35697.1"/>
    <property type="molecule type" value="Genomic_DNA"/>
</dbReference>
<dbReference type="Proteomes" id="UP000233551">
    <property type="component" value="Unassembled WGS sequence"/>
</dbReference>
<evidence type="ECO:0000313" key="3">
    <source>
        <dbReference type="Proteomes" id="UP000233551"/>
    </source>
</evidence>
<protein>
    <submittedName>
        <fullName evidence="2">Uncharacterized protein</fullName>
    </submittedName>
</protein>
<name>A0A2I0HVH3_PUNGR</name>
<keyword evidence="3" id="KW-1185">Reference proteome</keyword>
<sequence>MPDETVRISPHFRYAEQHENPKKTKGEKHTQSQKATRRRAAAGRIKIHPPVTVRASRAKTHLALETPGGERPSSGDPRRCRCFPGEGRGMLEAEGDV</sequence>
<comment type="caution">
    <text evidence="2">The sequence shown here is derived from an EMBL/GenBank/DDBJ whole genome shotgun (WGS) entry which is preliminary data.</text>
</comment>
<proteinExistence type="predicted"/>
<reference evidence="2 3" key="1">
    <citation type="submission" date="2017-11" db="EMBL/GenBank/DDBJ databases">
        <title>De-novo sequencing of pomegranate (Punica granatum L.) genome.</title>
        <authorList>
            <person name="Akparov Z."/>
            <person name="Amiraslanov A."/>
            <person name="Hajiyeva S."/>
            <person name="Abbasov M."/>
            <person name="Kaur K."/>
            <person name="Hamwieh A."/>
            <person name="Solovyev V."/>
            <person name="Salamov A."/>
            <person name="Braich B."/>
            <person name="Kosarev P."/>
            <person name="Mahmoud A."/>
            <person name="Hajiyev E."/>
            <person name="Babayeva S."/>
            <person name="Izzatullayeva V."/>
            <person name="Mammadov A."/>
            <person name="Mammadov A."/>
            <person name="Sharifova S."/>
            <person name="Ojaghi J."/>
            <person name="Eynullazada K."/>
            <person name="Bayramov B."/>
            <person name="Abdulazimova A."/>
            <person name="Shahmuradov I."/>
        </authorList>
    </citation>
    <scope>NUCLEOTIDE SEQUENCE [LARGE SCALE GENOMIC DNA]</scope>
    <source>
        <strain evidence="3">cv. AG2017</strain>
        <tissue evidence="2">Leaf</tissue>
    </source>
</reference>
<feature type="region of interest" description="Disordered" evidence="1">
    <location>
        <begin position="60"/>
        <end position="97"/>
    </location>
</feature>
<evidence type="ECO:0000313" key="2">
    <source>
        <dbReference type="EMBL" id="PKI35697.1"/>
    </source>
</evidence>
<dbReference type="AlphaFoldDB" id="A0A2I0HVH3"/>
<feature type="compositionally biased region" description="Basic and acidic residues" evidence="1">
    <location>
        <begin position="13"/>
        <end position="30"/>
    </location>
</feature>
<accession>A0A2I0HVH3</accession>
<feature type="region of interest" description="Disordered" evidence="1">
    <location>
        <begin position="1"/>
        <end position="46"/>
    </location>
</feature>
<feature type="compositionally biased region" description="Basic residues" evidence="1">
    <location>
        <begin position="35"/>
        <end position="46"/>
    </location>
</feature>
<organism evidence="2 3">
    <name type="scientific">Punica granatum</name>
    <name type="common">Pomegranate</name>
    <dbReference type="NCBI Taxonomy" id="22663"/>
    <lineage>
        <taxon>Eukaryota</taxon>
        <taxon>Viridiplantae</taxon>
        <taxon>Streptophyta</taxon>
        <taxon>Embryophyta</taxon>
        <taxon>Tracheophyta</taxon>
        <taxon>Spermatophyta</taxon>
        <taxon>Magnoliopsida</taxon>
        <taxon>eudicotyledons</taxon>
        <taxon>Gunneridae</taxon>
        <taxon>Pentapetalae</taxon>
        <taxon>rosids</taxon>
        <taxon>malvids</taxon>
        <taxon>Myrtales</taxon>
        <taxon>Lythraceae</taxon>
        <taxon>Punica</taxon>
    </lineage>
</organism>
<evidence type="ECO:0000256" key="1">
    <source>
        <dbReference type="SAM" id="MobiDB-lite"/>
    </source>
</evidence>
<gene>
    <name evidence="2" type="ORF">CRG98_043855</name>
</gene>